<gene>
    <name evidence="2" type="ORF">OTU49_004038</name>
</gene>
<reference evidence="2 3" key="1">
    <citation type="journal article" date="2024" name="BMC Genomics">
        <title>Genome assembly of redclaw crayfish (Cherax quadricarinatus) provides insights into its immune adaptation and hypoxia tolerance.</title>
        <authorList>
            <person name="Liu Z."/>
            <person name="Zheng J."/>
            <person name="Li H."/>
            <person name="Fang K."/>
            <person name="Wang S."/>
            <person name="He J."/>
            <person name="Zhou D."/>
            <person name="Weng S."/>
            <person name="Chi M."/>
            <person name="Gu Z."/>
            <person name="He J."/>
            <person name="Li F."/>
            <person name="Wang M."/>
        </authorList>
    </citation>
    <scope>NUCLEOTIDE SEQUENCE [LARGE SCALE GENOMIC DNA]</scope>
    <source>
        <strain evidence="2">ZL_2023a</strain>
    </source>
</reference>
<organism evidence="2 3">
    <name type="scientific">Cherax quadricarinatus</name>
    <name type="common">Australian red claw crayfish</name>
    <dbReference type="NCBI Taxonomy" id="27406"/>
    <lineage>
        <taxon>Eukaryota</taxon>
        <taxon>Metazoa</taxon>
        <taxon>Ecdysozoa</taxon>
        <taxon>Arthropoda</taxon>
        <taxon>Crustacea</taxon>
        <taxon>Multicrustacea</taxon>
        <taxon>Malacostraca</taxon>
        <taxon>Eumalacostraca</taxon>
        <taxon>Eucarida</taxon>
        <taxon>Decapoda</taxon>
        <taxon>Pleocyemata</taxon>
        <taxon>Astacidea</taxon>
        <taxon>Parastacoidea</taxon>
        <taxon>Parastacidae</taxon>
        <taxon>Cherax</taxon>
    </lineage>
</organism>
<dbReference type="EMBL" id="JARKIK010000040">
    <property type="protein sequence ID" value="KAK8738085.1"/>
    <property type="molecule type" value="Genomic_DNA"/>
</dbReference>
<reference evidence="2" key="2">
    <citation type="submission" date="2024-01" db="EMBL/GenBank/DDBJ databases">
        <authorList>
            <person name="He J."/>
            <person name="Wang M."/>
            <person name="Zheng J."/>
            <person name="Liu Z."/>
        </authorList>
    </citation>
    <scope>NUCLEOTIDE SEQUENCE</scope>
    <source>
        <strain evidence="2">ZL_2023a</strain>
        <tissue evidence="2">Muscle</tissue>
    </source>
</reference>
<name>A0AAW0X142_CHEQU</name>
<dbReference type="Proteomes" id="UP001445076">
    <property type="component" value="Unassembled WGS sequence"/>
</dbReference>
<evidence type="ECO:0000256" key="1">
    <source>
        <dbReference type="SAM" id="SignalP"/>
    </source>
</evidence>
<comment type="caution">
    <text evidence="2">The sequence shown here is derived from an EMBL/GenBank/DDBJ whole genome shotgun (WGS) entry which is preliminary data.</text>
</comment>
<accession>A0AAW0X142</accession>
<sequence length="134" mass="15339">MAHFFPLLSLSFCYYILFHTTHSSYVIHTSSSKHKARALRNHLCKKYKETFTFLIHALISYHVYSPSSPHVIPSPGHDVCFPVNSDAMRTSVQTQAPRRPRHAEALSKTNCKASSCISRLASNSKRSYRLIRKM</sequence>
<evidence type="ECO:0000313" key="2">
    <source>
        <dbReference type="EMBL" id="KAK8738086.1"/>
    </source>
</evidence>
<keyword evidence="1" id="KW-0732">Signal</keyword>
<evidence type="ECO:0000313" key="3">
    <source>
        <dbReference type="Proteomes" id="UP001445076"/>
    </source>
</evidence>
<dbReference type="AlphaFoldDB" id="A0AAW0X142"/>
<keyword evidence="3" id="KW-1185">Reference proteome</keyword>
<protein>
    <recommendedName>
        <fullName evidence="4">Secreted protein</fullName>
    </recommendedName>
</protein>
<evidence type="ECO:0008006" key="4">
    <source>
        <dbReference type="Google" id="ProtNLM"/>
    </source>
</evidence>
<feature type="chain" id="PRO_5044717377" description="Secreted protein" evidence="1">
    <location>
        <begin position="24"/>
        <end position="134"/>
    </location>
</feature>
<proteinExistence type="predicted"/>
<feature type="signal peptide" evidence="1">
    <location>
        <begin position="1"/>
        <end position="23"/>
    </location>
</feature>
<dbReference type="EMBL" id="JARKIK010000040">
    <property type="protein sequence ID" value="KAK8738086.1"/>
    <property type="molecule type" value="Genomic_DNA"/>
</dbReference>